<evidence type="ECO:0000256" key="11">
    <source>
        <dbReference type="ARBA" id="ARBA00023315"/>
    </source>
</evidence>
<dbReference type="SUPFAM" id="SSF53187">
    <property type="entry name" value="Zn-dependent exopeptidases"/>
    <property type="match status" value="1"/>
</dbReference>
<dbReference type="PANTHER" id="PTHR12283">
    <property type="entry name" value="GLUTAMINYL-PEPTIDE CYCLOTRANSFERASE"/>
    <property type="match status" value="1"/>
</dbReference>
<feature type="domain" description="Peptidase M28" evidence="13">
    <location>
        <begin position="129"/>
        <end position="357"/>
    </location>
</feature>
<comment type="caution">
    <text evidence="14">The sequence shown here is derived from an EMBL/GenBank/DDBJ whole genome shotgun (WGS) entry which is preliminary data.</text>
</comment>
<keyword evidence="8" id="KW-0479">Metal-binding</keyword>
<feature type="chain" id="PRO_5012777241" description="Glutaminyl-peptide cyclotransferase" evidence="12">
    <location>
        <begin position="27"/>
        <end position="371"/>
    </location>
</feature>
<evidence type="ECO:0000256" key="5">
    <source>
        <dbReference type="ARBA" id="ARBA00016861"/>
    </source>
</evidence>
<protein>
    <recommendedName>
        <fullName evidence="5">Glutaminyl-peptide cyclotransferase</fullName>
        <ecNumber evidence="4">2.3.2.5</ecNumber>
    </recommendedName>
</protein>
<dbReference type="EC" id="2.3.2.5" evidence="4"/>
<keyword evidence="10" id="KW-1015">Disulfide bond</keyword>
<evidence type="ECO:0000313" key="15">
    <source>
        <dbReference type="Proteomes" id="UP000192578"/>
    </source>
</evidence>
<evidence type="ECO:0000256" key="6">
    <source>
        <dbReference type="ARBA" id="ARBA00022525"/>
    </source>
</evidence>
<comment type="catalytic activity">
    <reaction evidence="1">
        <text>N-terminal L-glutaminyl-[peptide] = N-terminal 5-oxo-L-prolyl-[peptide] + NH4(+)</text>
        <dbReference type="Rhea" id="RHEA:23652"/>
        <dbReference type="Rhea" id="RHEA-COMP:11736"/>
        <dbReference type="Rhea" id="RHEA-COMP:11846"/>
        <dbReference type="ChEBI" id="CHEBI:28938"/>
        <dbReference type="ChEBI" id="CHEBI:64722"/>
        <dbReference type="ChEBI" id="CHEBI:87215"/>
        <dbReference type="EC" id="2.3.2.5"/>
    </reaction>
</comment>
<dbReference type="GO" id="GO:0008270">
    <property type="term" value="F:zinc ion binding"/>
    <property type="evidence" value="ECO:0007669"/>
    <property type="project" value="TreeGrafter"/>
</dbReference>
<dbReference type="InterPro" id="IPR037457">
    <property type="entry name" value="M28_QC"/>
</dbReference>
<sequence>MFRMGRQSFSWEVLVLCSAFFHRSAAQKIYTASTAAPLPRKVSWLEGKRNFQVTPLAGTEMVTVAKFSDPNQFRRLLSPLLVPRVAGTPGNAAVRTFITGQLSQLGYTIELDSFFATAPAPFGTVHFTNIIATLDPSAPRRLVLACHFDSKFMEQGAFSGATDSAVPCAMMLDLAVTLSGFLRSPRTANEDITLQLMFFDGEEAFVQWTESDSLYGSRHLAEKLEARPHSLSSELSNLAGIDLFVLMDLIGGPSPTFRNFFPETASNFARLSAIESTLRDSSNVLHAPTIRSDAYFPPGAVPQFFRVDDDHVPFQQRGVPILHLIPVPFPDVWHTLNDDEAHLDFPAIEDLNSILRVFVCEYLTCNLNGTL</sequence>
<dbReference type="InterPro" id="IPR007484">
    <property type="entry name" value="Peptidase_M28"/>
</dbReference>
<name>A0A1W0WU29_HYPEX</name>
<dbReference type="Proteomes" id="UP000192578">
    <property type="component" value="Unassembled WGS sequence"/>
</dbReference>
<evidence type="ECO:0000256" key="9">
    <source>
        <dbReference type="ARBA" id="ARBA00022833"/>
    </source>
</evidence>
<dbReference type="GO" id="GO:0005576">
    <property type="term" value="C:extracellular region"/>
    <property type="evidence" value="ECO:0007669"/>
    <property type="project" value="UniProtKB-SubCell"/>
</dbReference>
<evidence type="ECO:0000256" key="8">
    <source>
        <dbReference type="ARBA" id="ARBA00022723"/>
    </source>
</evidence>
<evidence type="ECO:0000256" key="4">
    <source>
        <dbReference type="ARBA" id="ARBA00012012"/>
    </source>
</evidence>
<keyword evidence="7" id="KW-0808">Transferase</keyword>
<evidence type="ECO:0000256" key="10">
    <source>
        <dbReference type="ARBA" id="ARBA00023157"/>
    </source>
</evidence>
<reference evidence="15" key="1">
    <citation type="submission" date="2017-01" db="EMBL/GenBank/DDBJ databases">
        <title>Comparative genomics of anhydrobiosis in the tardigrade Hypsibius dujardini.</title>
        <authorList>
            <person name="Yoshida Y."/>
            <person name="Koutsovoulos G."/>
            <person name="Laetsch D."/>
            <person name="Stevens L."/>
            <person name="Kumar S."/>
            <person name="Horikawa D."/>
            <person name="Ishino K."/>
            <person name="Komine S."/>
            <person name="Tomita M."/>
            <person name="Blaxter M."/>
            <person name="Arakawa K."/>
        </authorList>
    </citation>
    <scope>NUCLEOTIDE SEQUENCE [LARGE SCALE GENOMIC DNA]</scope>
    <source>
        <strain evidence="15">Z151</strain>
    </source>
</reference>
<feature type="signal peptide" evidence="12">
    <location>
        <begin position="1"/>
        <end position="26"/>
    </location>
</feature>
<keyword evidence="6" id="KW-0964">Secreted</keyword>
<organism evidence="14 15">
    <name type="scientific">Hypsibius exemplaris</name>
    <name type="common">Freshwater tardigrade</name>
    <dbReference type="NCBI Taxonomy" id="2072580"/>
    <lineage>
        <taxon>Eukaryota</taxon>
        <taxon>Metazoa</taxon>
        <taxon>Ecdysozoa</taxon>
        <taxon>Tardigrada</taxon>
        <taxon>Eutardigrada</taxon>
        <taxon>Parachela</taxon>
        <taxon>Hypsibioidea</taxon>
        <taxon>Hypsibiidae</taxon>
        <taxon>Hypsibius</taxon>
    </lineage>
</organism>
<keyword evidence="12" id="KW-0732">Signal</keyword>
<dbReference type="CDD" id="cd03880">
    <property type="entry name" value="M28_QC_like"/>
    <property type="match status" value="1"/>
</dbReference>
<dbReference type="InterPro" id="IPR040234">
    <property type="entry name" value="QC/QCL"/>
</dbReference>
<keyword evidence="15" id="KW-1185">Reference proteome</keyword>
<accession>A0A1W0WU29</accession>
<gene>
    <name evidence="14" type="ORF">BV898_07282</name>
</gene>
<evidence type="ECO:0000256" key="2">
    <source>
        <dbReference type="ARBA" id="ARBA00004613"/>
    </source>
</evidence>
<proteinExistence type="inferred from homology"/>
<keyword evidence="9" id="KW-0862">Zinc</keyword>
<dbReference type="AlphaFoldDB" id="A0A1W0WU29"/>
<dbReference type="PANTHER" id="PTHR12283:SF6">
    <property type="entry name" value="GLUTAMINYL-PEPTIDE CYCLOTRANSFERASE-RELATED"/>
    <property type="match status" value="1"/>
</dbReference>
<evidence type="ECO:0000256" key="12">
    <source>
        <dbReference type="SAM" id="SignalP"/>
    </source>
</evidence>
<dbReference type="FunFam" id="3.40.630.10:FF:000029">
    <property type="entry name" value="Glutaminyl-peptide cyclotransferase"/>
    <property type="match status" value="1"/>
</dbReference>
<dbReference type="GO" id="GO:0016603">
    <property type="term" value="F:glutaminyl-peptide cyclotransferase activity"/>
    <property type="evidence" value="ECO:0007669"/>
    <property type="project" value="UniProtKB-EC"/>
</dbReference>
<dbReference type="EMBL" id="MTYJ01000047">
    <property type="protein sequence ID" value="OQV18653.1"/>
    <property type="molecule type" value="Genomic_DNA"/>
</dbReference>
<evidence type="ECO:0000256" key="3">
    <source>
        <dbReference type="ARBA" id="ARBA00006014"/>
    </source>
</evidence>
<evidence type="ECO:0000259" key="13">
    <source>
        <dbReference type="Pfam" id="PF04389"/>
    </source>
</evidence>
<comment type="subcellular location">
    <subcellularLocation>
        <location evidence="2">Secreted</location>
    </subcellularLocation>
</comment>
<evidence type="ECO:0000256" key="7">
    <source>
        <dbReference type="ARBA" id="ARBA00022679"/>
    </source>
</evidence>
<comment type="similarity">
    <text evidence="3">Belongs to the glutaminyl-peptide cyclotransferase family.</text>
</comment>
<dbReference type="Pfam" id="PF04389">
    <property type="entry name" value="Peptidase_M28"/>
    <property type="match status" value="1"/>
</dbReference>
<dbReference type="Gene3D" id="3.40.630.10">
    <property type="entry name" value="Zn peptidases"/>
    <property type="match status" value="1"/>
</dbReference>
<evidence type="ECO:0000256" key="1">
    <source>
        <dbReference type="ARBA" id="ARBA00000001"/>
    </source>
</evidence>
<evidence type="ECO:0000313" key="14">
    <source>
        <dbReference type="EMBL" id="OQV18653.1"/>
    </source>
</evidence>
<dbReference type="OrthoDB" id="3907302at2759"/>
<keyword evidence="11" id="KW-0012">Acyltransferase</keyword>